<dbReference type="Proteomes" id="UP000036356">
    <property type="component" value="Unassembled WGS sequence"/>
</dbReference>
<dbReference type="GO" id="GO:0051082">
    <property type="term" value="F:unfolded protein binding"/>
    <property type="evidence" value="ECO:0007669"/>
    <property type="project" value="UniProtKB-UniRule"/>
</dbReference>
<evidence type="ECO:0000313" key="17">
    <source>
        <dbReference type="EMBL" id="KLU65996.1"/>
    </source>
</evidence>
<dbReference type="Pfam" id="PF00226">
    <property type="entry name" value="DnaJ"/>
    <property type="match status" value="1"/>
</dbReference>
<dbReference type="InterPro" id="IPR036869">
    <property type="entry name" value="J_dom_sf"/>
</dbReference>
<dbReference type="RefSeq" id="WP_047809902.1">
    <property type="nucleotide sequence ID" value="NZ_LDZY01000006.1"/>
</dbReference>
<evidence type="ECO:0000256" key="8">
    <source>
        <dbReference type="ARBA" id="ARBA00022833"/>
    </source>
</evidence>
<keyword evidence="18" id="KW-1185">Reference proteome</keyword>
<dbReference type="FunFam" id="2.10.230.10:FF:000002">
    <property type="entry name" value="Molecular chaperone DnaJ"/>
    <property type="match status" value="1"/>
</dbReference>
<evidence type="ECO:0000256" key="5">
    <source>
        <dbReference type="ARBA" id="ARBA00022723"/>
    </source>
</evidence>
<keyword evidence="6 13" id="KW-0677">Repeat</keyword>
<dbReference type="GO" id="GO:0042026">
    <property type="term" value="P:protein refolding"/>
    <property type="evidence" value="ECO:0007669"/>
    <property type="project" value="TreeGrafter"/>
</dbReference>
<dbReference type="Gene3D" id="2.10.230.10">
    <property type="entry name" value="Heat shock protein DnaJ, cysteine-rich domain"/>
    <property type="match status" value="1"/>
</dbReference>
<dbReference type="InterPro" id="IPR001623">
    <property type="entry name" value="DnaJ_domain"/>
</dbReference>
<dbReference type="PATRIC" id="fig|476652.3.peg.2106"/>
<dbReference type="PANTHER" id="PTHR43096">
    <property type="entry name" value="DNAJ HOMOLOG 1, MITOCHONDRIAL-RELATED"/>
    <property type="match status" value="1"/>
</dbReference>
<evidence type="ECO:0000259" key="15">
    <source>
        <dbReference type="PROSITE" id="PS50076"/>
    </source>
</evidence>
<feature type="binding site" evidence="13">
    <location>
        <position position="183"/>
    </location>
    <ligand>
        <name>Zn(2+)</name>
        <dbReference type="ChEBI" id="CHEBI:29105"/>
        <label>2</label>
    </ligand>
</feature>
<dbReference type="InterPro" id="IPR002939">
    <property type="entry name" value="DnaJ_C"/>
</dbReference>
<dbReference type="SUPFAM" id="SSF49493">
    <property type="entry name" value="HSP40/DnaJ peptide-binding domain"/>
    <property type="match status" value="2"/>
</dbReference>
<organism evidence="17 18">
    <name type="scientific">Desulfosporosinus acididurans</name>
    <dbReference type="NCBI Taxonomy" id="476652"/>
    <lineage>
        <taxon>Bacteria</taxon>
        <taxon>Bacillati</taxon>
        <taxon>Bacillota</taxon>
        <taxon>Clostridia</taxon>
        <taxon>Eubacteriales</taxon>
        <taxon>Desulfitobacteriaceae</taxon>
        <taxon>Desulfosporosinus</taxon>
    </lineage>
</organism>
<dbReference type="GO" id="GO:0009408">
    <property type="term" value="P:response to heat"/>
    <property type="evidence" value="ECO:0007669"/>
    <property type="project" value="InterPro"/>
</dbReference>
<protein>
    <recommendedName>
        <fullName evidence="12 13">Chaperone protein DnaJ</fullName>
    </recommendedName>
</protein>
<evidence type="ECO:0000256" key="12">
    <source>
        <dbReference type="ARBA" id="ARBA00067609"/>
    </source>
</evidence>
<evidence type="ECO:0000256" key="2">
    <source>
        <dbReference type="ARBA" id="ARBA00011738"/>
    </source>
</evidence>
<evidence type="ECO:0000259" key="16">
    <source>
        <dbReference type="PROSITE" id="PS51188"/>
    </source>
</evidence>
<evidence type="ECO:0000256" key="1">
    <source>
        <dbReference type="ARBA" id="ARBA00004496"/>
    </source>
</evidence>
<dbReference type="PROSITE" id="PS51188">
    <property type="entry name" value="ZF_CR"/>
    <property type="match status" value="1"/>
</dbReference>
<feature type="zinc finger region" description="CR-type" evidence="14">
    <location>
        <begin position="127"/>
        <end position="209"/>
    </location>
</feature>
<keyword evidence="5 13" id="KW-0479">Metal-binding</keyword>
<feature type="binding site" evidence="13">
    <location>
        <position position="143"/>
    </location>
    <ligand>
        <name>Zn(2+)</name>
        <dbReference type="ChEBI" id="CHEBI:29105"/>
        <label>1</label>
    </ligand>
</feature>
<dbReference type="NCBIfam" id="NF008035">
    <property type="entry name" value="PRK10767.1"/>
    <property type="match status" value="1"/>
</dbReference>
<keyword evidence="7 13" id="KW-0863">Zinc-finger</keyword>
<feature type="domain" description="CR-type" evidence="16">
    <location>
        <begin position="127"/>
        <end position="209"/>
    </location>
</feature>
<comment type="caution">
    <text evidence="17">The sequence shown here is derived from an EMBL/GenBank/DDBJ whole genome shotgun (WGS) entry which is preliminary data.</text>
</comment>
<accession>A0A0J1IMT9</accession>
<feature type="repeat" description="CXXCXGXG motif" evidence="13">
    <location>
        <begin position="157"/>
        <end position="164"/>
    </location>
</feature>
<dbReference type="STRING" id="476652.DEAC_c20350"/>
<dbReference type="EMBL" id="LDZY01000006">
    <property type="protein sequence ID" value="KLU65996.1"/>
    <property type="molecule type" value="Genomic_DNA"/>
</dbReference>
<dbReference type="Pfam" id="PF00684">
    <property type="entry name" value="DnaJ_CXXCXGXG"/>
    <property type="match status" value="1"/>
</dbReference>
<dbReference type="SUPFAM" id="SSF57938">
    <property type="entry name" value="DnaJ/Hsp40 cysteine-rich domain"/>
    <property type="match status" value="1"/>
</dbReference>
<dbReference type="CDD" id="cd06257">
    <property type="entry name" value="DnaJ"/>
    <property type="match status" value="1"/>
</dbReference>
<dbReference type="CDD" id="cd10747">
    <property type="entry name" value="DnaJ_C"/>
    <property type="match status" value="1"/>
</dbReference>
<feature type="binding site" evidence="13">
    <location>
        <position position="186"/>
    </location>
    <ligand>
        <name>Zn(2+)</name>
        <dbReference type="ChEBI" id="CHEBI:29105"/>
        <label>2</label>
    </ligand>
</feature>
<dbReference type="NCBIfam" id="TIGR02349">
    <property type="entry name" value="DnaJ_bact"/>
    <property type="match status" value="1"/>
</dbReference>
<evidence type="ECO:0000256" key="9">
    <source>
        <dbReference type="ARBA" id="ARBA00023016"/>
    </source>
</evidence>
<dbReference type="InterPro" id="IPR018253">
    <property type="entry name" value="DnaJ_domain_CS"/>
</dbReference>
<dbReference type="AlphaFoldDB" id="A0A0J1IMT9"/>
<sequence length="372" mass="40568">MKRDYYEVLGVERSASDQEIKKAYRKLARQYHPDANPGDKTAEEKFKEVAEAYDVLNDPDKKARYDQFGHAGFDPSQGGGGFGDMGGFGDIFDMFFGGGGGQRRNGPQRGADLRYAMSLTFEEAVFGAEKEIQIPRDETCTECQGSGAAPGTQPTTCSQCHGSGQVKMTQRTPFGQIQTARTCPTCQGEGRTISTPCSTCHGKGKVRKVKTIKINVPAGSEDGLNLRLSGDGEAGAKGGPAGDLYIVLQVKPHKFFDREGNDVYCEIPITFIQAALGAEIDVPTLDGVVKMKVPEGTQTSTVFRLKGHGVPYRRGSGRGDQHVRVILTTPTKLNEKQKQLLRQFGEATPDHQQMGKKSLFEKFKENLRDAMG</sequence>
<dbReference type="SMART" id="SM00271">
    <property type="entry name" value="DnaJ"/>
    <property type="match status" value="1"/>
</dbReference>
<feature type="binding site" evidence="13">
    <location>
        <position position="197"/>
    </location>
    <ligand>
        <name>Zn(2+)</name>
        <dbReference type="ChEBI" id="CHEBI:29105"/>
        <label>1</label>
    </ligand>
</feature>
<feature type="binding site" evidence="13">
    <location>
        <position position="200"/>
    </location>
    <ligand>
        <name>Zn(2+)</name>
        <dbReference type="ChEBI" id="CHEBI:29105"/>
        <label>1</label>
    </ligand>
</feature>
<comment type="cofactor">
    <cofactor evidence="13">
        <name>Zn(2+)</name>
        <dbReference type="ChEBI" id="CHEBI:29105"/>
    </cofactor>
    <text evidence="13">Binds 2 Zn(2+) ions per monomer.</text>
</comment>
<dbReference type="PANTHER" id="PTHR43096:SF48">
    <property type="entry name" value="CHAPERONE PROTEIN DNAJ"/>
    <property type="match status" value="1"/>
</dbReference>
<dbReference type="PROSITE" id="PS00636">
    <property type="entry name" value="DNAJ_1"/>
    <property type="match status" value="1"/>
</dbReference>
<dbReference type="GO" id="GO:0031072">
    <property type="term" value="F:heat shock protein binding"/>
    <property type="evidence" value="ECO:0007669"/>
    <property type="project" value="InterPro"/>
</dbReference>
<dbReference type="GO" id="GO:0008270">
    <property type="term" value="F:zinc ion binding"/>
    <property type="evidence" value="ECO:0007669"/>
    <property type="project" value="UniProtKB-UniRule"/>
</dbReference>
<evidence type="ECO:0000256" key="10">
    <source>
        <dbReference type="ARBA" id="ARBA00023186"/>
    </source>
</evidence>
<feature type="repeat" description="CXXCXGXG motif" evidence="13">
    <location>
        <begin position="183"/>
        <end position="190"/>
    </location>
</feature>
<reference evidence="17 18" key="1">
    <citation type="submission" date="2015-06" db="EMBL/GenBank/DDBJ databases">
        <title>Draft genome of the moderately acidophilic sulfate reducer Candidatus Desulfosporosinus acididurans strain M1.</title>
        <authorList>
            <person name="Poehlein A."/>
            <person name="Petzsch P."/>
            <person name="Johnson B.D."/>
            <person name="Schloemann M."/>
            <person name="Daniel R."/>
            <person name="Muehling M."/>
        </authorList>
    </citation>
    <scope>NUCLEOTIDE SEQUENCE [LARGE SCALE GENOMIC DNA]</scope>
    <source>
        <strain evidence="17 18">M1</strain>
    </source>
</reference>
<dbReference type="Pfam" id="PF01556">
    <property type="entry name" value="DnaJ_C"/>
    <property type="match status" value="1"/>
</dbReference>
<dbReference type="GO" id="GO:0005737">
    <property type="term" value="C:cytoplasm"/>
    <property type="evidence" value="ECO:0007669"/>
    <property type="project" value="UniProtKB-SubCell"/>
</dbReference>
<dbReference type="FunFam" id="2.60.260.20:FF:000004">
    <property type="entry name" value="Molecular chaperone DnaJ"/>
    <property type="match status" value="1"/>
</dbReference>
<feature type="binding site" evidence="13">
    <location>
        <position position="140"/>
    </location>
    <ligand>
        <name>Zn(2+)</name>
        <dbReference type="ChEBI" id="CHEBI:29105"/>
        <label>1</label>
    </ligand>
</feature>
<dbReference type="Gene3D" id="2.60.260.20">
    <property type="entry name" value="Urease metallochaperone UreE, N-terminal domain"/>
    <property type="match status" value="2"/>
</dbReference>
<dbReference type="InterPro" id="IPR012724">
    <property type="entry name" value="DnaJ"/>
</dbReference>
<evidence type="ECO:0000256" key="3">
    <source>
        <dbReference type="ARBA" id="ARBA00022490"/>
    </source>
</evidence>
<feature type="domain" description="J" evidence="15">
    <location>
        <begin position="4"/>
        <end position="69"/>
    </location>
</feature>
<evidence type="ECO:0000256" key="14">
    <source>
        <dbReference type="PROSITE-ProRule" id="PRU00546"/>
    </source>
</evidence>
<comment type="subcellular location">
    <subcellularLocation>
        <location evidence="1 13">Cytoplasm</location>
    </subcellularLocation>
</comment>
<comment type="domain">
    <text evidence="13">The J domain is necessary and sufficient to stimulate DnaK ATPase activity. Zinc center 1 plays an important role in the autonomous, DnaK-independent chaperone activity of DnaJ. Zinc center 2 is essential for interaction with DnaK and for DnaJ activity.</text>
</comment>
<keyword evidence="9 13" id="KW-0346">Stress response</keyword>
<dbReference type="CDD" id="cd10719">
    <property type="entry name" value="DnaJ_zf"/>
    <property type="match status" value="1"/>
</dbReference>
<evidence type="ECO:0000256" key="7">
    <source>
        <dbReference type="ARBA" id="ARBA00022771"/>
    </source>
</evidence>
<evidence type="ECO:0000256" key="6">
    <source>
        <dbReference type="ARBA" id="ARBA00022737"/>
    </source>
</evidence>
<feature type="binding site" evidence="13">
    <location>
        <position position="157"/>
    </location>
    <ligand>
        <name>Zn(2+)</name>
        <dbReference type="ChEBI" id="CHEBI:29105"/>
        <label>2</label>
    </ligand>
</feature>
<feature type="repeat" description="CXXCXGXG motif" evidence="13">
    <location>
        <begin position="197"/>
        <end position="204"/>
    </location>
</feature>
<feature type="binding site" evidence="13">
    <location>
        <position position="160"/>
    </location>
    <ligand>
        <name>Zn(2+)</name>
        <dbReference type="ChEBI" id="CHEBI:29105"/>
        <label>2</label>
    </ligand>
</feature>
<dbReference type="HAMAP" id="MF_01152">
    <property type="entry name" value="DnaJ"/>
    <property type="match status" value="1"/>
</dbReference>
<evidence type="ECO:0000256" key="13">
    <source>
        <dbReference type="HAMAP-Rule" id="MF_01152"/>
    </source>
</evidence>
<gene>
    <name evidence="17" type="primary">dnaJ_1</name>
    <name evidence="13" type="synonym">dnaJ</name>
    <name evidence="17" type="ORF">DEAC_c20350</name>
</gene>
<keyword evidence="10 13" id="KW-0143">Chaperone</keyword>
<feature type="repeat" description="CXXCXGXG motif" evidence="13">
    <location>
        <begin position="140"/>
        <end position="147"/>
    </location>
</feature>
<dbReference type="PRINTS" id="PR00625">
    <property type="entry name" value="JDOMAIN"/>
</dbReference>
<evidence type="ECO:0000313" key="18">
    <source>
        <dbReference type="Proteomes" id="UP000036356"/>
    </source>
</evidence>
<comment type="similarity">
    <text evidence="11 13">Belongs to the DnaJ family.</text>
</comment>
<dbReference type="InterPro" id="IPR036410">
    <property type="entry name" value="HSP_DnaJ_Cys-rich_dom_sf"/>
</dbReference>
<name>A0A0J1IMT9_9FIRM</name>
<dbReference type="Gene3D" id="1.10.287.110">
    <property type="entry name" value="DnaJ domain"/>
    <property type="match status" value="1"/>
</dbReference>
<dbReference type="PROSITE" id="PS50076">
    <property type="entry name" value="DNAJ_2"/>
    <property type="match status" value="1"/>
</dbReference>
<comment type="subunit">
    <text evidence="2 13">Homodimer.</text>
</comment>
<comment type="function">
    <text evidence="13">Participates actively in the response to hyperosmotic and heat shock by preventing the aggregation of stress-denatured proteins and by disaggregating proteins, also in an autonomous, DnaK-independent fashion. Unfolded proteins bind initially to DnaJ; upon interaction with the DnaJ-bound protein, DnaK hydrolyzes its bound ATP, resulting in the formation of a stable complex. GrpE releases ADP from DnaK; ATP binding to DnaK triggers the release of the substrate protein, thus completing the reaction cycle. Several rounds of ATP-dependent interactions between DnaJ, DnaK and GrpE are required for fully efficient folding. Also involved, together with DnaK and GrpE, in the DNA replication of plasmids through activation of initiation proteins.</text>
</comment>
<dbReference type="SUPFAM" id="SSF46565">
    <property type="entry name" value="Chaperone J-domain"/>
    <property type="match status" value="1"/>
</dbReference>
<keyword evidence="3 13" id="KW-0963">Cytoplasm</keyword>
<evidence type="ECO:0000256" key="11">
    <source>
        <dbReference type="ARBA" id="ARBA00061004"/>
    </source>
</evidence>
<proteinExistence type="inferred from homology"/>
<dbReference type="GO" id="GO:0006260">
    <property type="term" value="P:DNA replication"/>
    <property type="evidence" value="ECO:0007669"/>
    <property type="project" value="UniProtKB-KW"/>
</dbReference>
<dbReference type="FunFam" id="1.10.287.110:FF:000031">
    <property type="entry name" value="Molecular chaperone DnaJ"/>
    <property type="match status" value="1"/>
</dbReference>
<dbReference type="GO" id="GO:0005524">
    <property type="term" value="F:ATP binding"/>
    <property type="evidence" value="ECO:0007669"/>
    <property type="project" value="InterPro"/>
</dbReference>
<dbReference type="InterPro" id="IPR001305">
    <property type="entry name" value="HSP_DnaJ_Cys-rich_dom"/>
</dbReference>
<evidence type="ECO:0000256" key="4">
    <source>
        <dbReference type="ARBA" id="ARBA00022705"/>
    </source>
</evidence>
<dbReference type="InterPro" id="IPR008971">
    <property type="entry name" value="HSP40/DnaJ_pept-bd"/>
</dbReference>
<keyword evidence="8 13" id="KW-0862">Zinc</keyword>
<keyword evidence="4 13" id="KW-0235">DNA replication</keyword>